<keyword evidence="1 2" id="KW-0812">Transmembrane</keyword>
<feature type="transmembrane region" description="Helical" evidence="1">
    <location>
        <begin position="128"/>
        <end position="150"/>
    </location>
</feature>
<keyword evidence="1" id="KW-0472">Membrane</keyword>
<dbReference type="InterPro" id="IPR019051">
    <property type="entry name" value="Trp_biosyn_TM_oprn/chp"/>
</dbReference>
<evidence type="ECO:0000256" key="1">
    <source>
        <dbReference type="SAM" id="Phobius"/>
    </source>
</evidence>
<keyword evidence="1" id="KW-1133">Transmembrane helix</keyword>
<protein>
    <submittedName>
        <fullName evidence="2">Tryptophan-associated transmembrane protein (Trp_oprn_chp)</fullName>
    </submittedName>
</protein>
<dbReference type="STRING" id="412690.SAMN04489834_1921"/>
<evidence type="ECO:0000313" key="3">
    <source>
        <dbReference type="Proteomes" id="UP000181956"/>
    </source>
</evidence>
<sequence>MSAARIKGLLIVGGLLSAVLALLAWTQTWVVAHVEGIPIDIDGAAAAPALSALALAGLALGGALAIAGPAFRLVLGVLEVLLGVSVVIASSAAIADPAAAAIADVTKLTGVAGDSAVLALISDAAITLWPWVGVASGVLFAAAGLGVLLSSRRWPGPGRKYQAVRLEHADGAPLSAKDAAIDNWDELSRGSDPTDQQ</sequence>
<dbReference type="Pfam" id="PF09534">
    <property type="entry name" value="Trp_oprn_chp"/>
    <property type="match status" value="1"/>
</dbReference>
<feature type="transmembrane region" description="Helical" evidence="1">
    <location>
        <begin position="44"/>
        <end position="66"/>
    </location>
</feature>
<reference evidence="3" key="1">
    <citation type="submission" date="2016-10" db="EMBL/GenBank/DDBJ databases">
        <authorList>
            <person name="Varghese N."/>
            <person name="Submissions S."/>
        </authorList>
    </citation>
    <scope>NUCLEOTIDE SEQUENCE [LARGE SCALE GENOMIC DNA]</scope>
    <source>
        <strain evidence="3">DSM 21772</strain>
    </source>
</reference>
<proteinExistence type="predicted"/>
<feature type="transmembrane region" description="Helical" evidence="1">
    <location>
        <begin position="73"/>
        <end position="95"/>
    </location>
</feature>
<name>A0A1H1U5I7_9MICO</name>
<dbReference type="RefSeq" id="WP_083363836.1">
    <property type="nucleotide sequence ID" value="NZ_LT629742.1"/>
</dbReference>
<dbReference type="AlphaFoldDB" id="A0A1H1U5I7"/>
<evidence type="ECO:0000313" key="2">
    <source>
        <dbReference type="EMBL" id="SDS67613.1"/>
    </source>
</evidence>
<dbReference type="Proteomes" id="UP000181956">
    <property type="component" value="Chromosome I"/>
</dbReference>
<organism evidence="2 3">
    <name type="scientific">Microterricola viridarii</name>
    <dbReference type="NCBI Taxonomy" id="412690"/>
    <lineage>
        <taxon>Bacteria</taxon>
        <taxon>Bacillati</taxon>
        <taxon>Actinomycetota</taxon>
        <taxon>Actinomycetes</taxon>
        <taxon>Micrococcales</taxon>
        <taxon>Microbacteriaceae</taxon>
        <taxon>Microterricola</taxon>
    </lineage>
</organism>
<accession>A0A1H1U5I7</accession>
<dbReference type="OrthoDB" id="4794414at2"/>
<keyword evidence="3" id="KW-1185">Reference proteome</keyword>
<gene>
    <name evidence="2" type="ORF">SAMN04489834_1921</name>
</gene>
<dbReference type="EMBL" id="LT629742">
    <property type="protein sequence ID" value="SDS67613.1"/>
    <property type="molecule type" value="Genomic_DNA"/>
</dbReference>